<organism evidence="2 3">
    <name type="scientific">Sediminicola luteus</name>
    <dbReference type="NCBI Taxonomy" id="319238"/>
    <lineage>
        <taxon>Bacteria</taxon>
        <taxon>Pseudomonadati</taxon>
        <taxon>Bacteroidota</taxon>
        <taxon>Flavobacteriia</taxon>
        <taxon>Flavobacteriales</taxon>
        <taxon>Flavobacteriaceae</taxon>
        <taxon>Sediminicola</taxon>
    </lineage>
</organism>
<name>A0A2A4G7T9_9FLAO</name>
<dbReference type="RefSeq" id="WP_097439968.1">
    <property type="nucleotide sequence ID" value="NZ_KZ300476.1"/>
</dbReference>
<dbReference type="Proteomes" id="UP000219559">
    <property type="component" value="Unassembled WGS sequence"/>
</dbReference>
<dbReference type="InterPro" id="IPR000182">
    <property type="entry name" value="GNAT_dom"/>
</dbReference>
<dbReference type="SUPFAM" id="SSF55729">
    <property type="entry name" value="Acyl-CoA N-acyltransferases (Nat)"/>
    <property type="match status" value="1"/>
</dbReference>
<gene>
    <name evidence="2" type="ORF">B7P33_05810</name>
</gene>
<protein>
    <submittedName>
        <fullName evidence="2">GNAT family N-acetyltransferase</fullName>
    </submittedName>
</protein>
<evidence type="ECO:0000259" key="1">
    <source>
        <dbReference type="PROSITE" id="PS51186"/>
    </source>
</evidence>
<feature type="domain" description="N-acetyltransferase" evidence="1">
    <location>
        <begin position="1"/>
        <end position="152"/>
    </location>
</feature>
<dbReference type="OrthoDB" id="1450704at2"/>
<dbReference type="GO" id="GO:0016747">
    <property type="term" value="F:acyltransferase activity, transferring groups other than amino-acyl groups"/>
    <property type="evidence" value="ECO:0007669"/>
    <property type="project" value="InterPro"/>
</dbReference>
<accession>A0A2A4G7T9</accession>
<sequence>MIIREATLNDLPTLLRFEQGIIEAERPMDPTIRNGQINYYDIAAMIDSPEHYVCVAELDGELVASAYANKRQPRPYLDHKQYAYLGFMFVDPNHRGKGINGKIMEALKKWCSANKLTELRLDVYSVNEAAIRAYVKAGFKPHLLNMRMRIED</sequence>
<dbReference type="EMBL" id="NBWU01000002">
    <property type="protein sequence ID" value="PCE64687.1"/>
    <property type="molecule type" value="Genomic_DNA"/>
</dbReference>
<comment type="caution">
    <text evidence="2">The sequence shown here is derived from an EMBL/GenBank/DDBJ whole genome shotgun (WGS) entry which is preliminary data.</text>
</comment>
<reference evidence="2 3" key="1">
    <citation type="submission" date="2017-04" db="EMBL/GenBank/DDBJ databases">
        <title>A new member of the family Flavobacteriaceae isolated from ascidians.</title>
        <authorList>
            <person name="Chen L."/>
        </authorList>
    </citation>
    <scope>NUCLEOTIDE SEQUENCE [LARGE SCALE GENOMIC DNA]</scope>
    <source>
        <strain evidence="2 3">HQA918</strain>
    </source>
</reference>
<dbReference type="InterPro" id="IPR016181">
    <property type="entry name" value="Acyl_CoA_acyltransferase"/>
</dbReference>
<proteinExistence type="predicted"/>
<keyword evidence="2" id="KW-0808">Transferase</keyword>
<evidence type="ECO:0000313" key="2">
    <source>
        <dbReference type="EMBL" id="PCE64687.1"/>
    </source>
</evidence>
<dbReference type="AlphaFoldDB" id="A0A2A4G7T9"/>
<dbReference type="CDD" id="cd04301">
    <property type="entry name" value="NAT_SF"/>
    <property type="match status" value="1"/>
</dbReference>
<dbReference type="PROSITE" id="PS51186">
    <property type="entry name" value="GNAT"/>
    <property type="match status" value="1"/>
</dbReference>
<evidence type="ECO:0000313" key="3">
    <source>
        <dbReference type="Proteomes" id="UP000219559"/>
    </source>
</evidence>
<keyword evidence="3" id="KW-1185">Reference proteome</keyword>
<dbReference type="Pfam" id="PF00583">
    <property type="entry name" value="Acetyltransf_1"/>
    <property type="match status" value="1"/>
</dbReference>
<dbReference type="Gene3D" id="3.40.630.30">
    <property type="match status" value="1"/>
</dbReference>
<dbReference type="PANTHER" id="PTHR43072">
    <property type="entry name" value="N-ACETYLTRANSFERASE"/>
    <property type="match status" value="1"/>
</dbReference>